<dbReference type="Pfam" id="PF20253">
    <property type="entry name" value="DUF6604"/>
    <property type="match status" value="2"/>
</dbReference>
<comment type="caution">
    <text evidence="3">The sequence shown here is derived from an EMBL/GenBank/DDBJ whole genome shotgun (WGS) entry which is preliminary data.</text>
</comment>
<proteinExistence type="predicted"/>
<feature type="domain" description="DUF6604" evidence="2">
    <location>
        <begin position="103"/>
        <end position="207"/>
    </location>
</feature>
<keyword evidence="4" id="KW-1185">Reference proteome</keyword>
<dbReference type="Proteomes" id="UP001199106">
    <property type="component" value="Unassembled WGS sequence"/>
</dbReference>
<sequence length="215" mass="24845">MTQSTLMVDFPWKPNDCGYVRLVTKSESHQKSPRKREKAGKVRKPAKQKPKDETKAQYFIHVSEFVEMAPSIASCKPEIKIPTVLQKVFDRVISARKALMVPENTKLQNRFTRLTIEETDPLDELIVEVREKQLPKIEPLPVEQDEDGLEEDFLFAIATFLKDISNVRTCITRERNGYARTGEGLRRTSVLFNTAVDLVRSAEHQFDQIFVRPKR</sequence>
<accession>A0AAD4IK79</accession>
<dbReference type="InterPro" id="IPR046539">
    <property type="entry name" value="DUF6604"/>
</dbReference>
<gene>
    <name evidence="3" type="ORF">G6011_01155</name>
</gene>
<organism evidence="3 4">
    <name type="scientific">Alternaria panax</name>
    <dbReference type="NCBI Taxonomy" id="48097"/>
    <lineage>
        <taxon>Eukaryota</taxon>
        <taxon>Fungi</taxon>
        <taxon>Dikarya</taxon>
        <taxon>Ascomycota</taxon>
        <taxon>Pezizomycotina</taxon>
        <taxon>Dothideomycetes</taxon>
        <taxon>Pleosporomycetidae</taxon>
        <taxon>Pleosporales</taxon>
        <taxon>Pleosporineae</taxon>
        <taxon>Pleosporaceae</taxon>
        <taxon>Alternaria</taxon>
        <taxon>Alternaria sect. Panax</taxon>
    </lineage>
</organism>
<evidence type="ECO:0000313" key="4">
    <source>
        <dbReference type="Proteomes" id="UP001199106"/>
    </source>
</evidence>
<feature type="region of interest" description="Disordered" evidence="1">
    <location>
        <begin position="24"/>
        <end position="53"/>
    </location>
</feature>
<dbReference type="AlphaFoldDB" id="A0AAD4IK79"/>
<dbReference type="EMBL" id="JAANER010000001">
    <property type="protein sequence ID" value="KAG9196034.1"/>
    <property type="molecule type" value="Genomic_DNA"/>
</dbReference>
<evidence type="ECO:0000259" key="2">
    <source>
        <dbReference type="Pfam" id="PF20253"/>
    </source>
</evidence>
<reference evidence="3" key="1">
    <citation type="submission" date="2021-07" db="EMBL/GenBank/DDBJ databases">
        <title>Genome Resource of American Ginseng Black Spot Pathogen Alternaria panax.</title>
        <authorList>
            <person name="Qiu C."/>
            <person name="Wang W."/>
            <person name="Liu Z."/>
        </authorList>
    </citation>
    <scope>NUCLEOTIDE SEQUENCE</scope>
    <source>
        <strain evidence="3">BNCC115425</strain>
    </source>
</reference>
<feature type="compositionally biased region" description="Basic residues" evidence="1">
    <location>
        <begin position="31"/>
        <end position="48"/>
    </location>
</feature>
<evidence type="ECO:0000313" key="3">
    <source>
        <dbReference type="EMBL" id="KAG9196034.1"/>
    </source>
</evidence>
<name>A0AAD4IK79_9PLEO</name>
<feature type="domain" description="DUF6604" evidence="2">
    <location>
        <begin position="16"/>
        <end position="98"/>
    </location>
</feature>
<protein>
    <recommendedName>
        <fullName evidence="2">DUF6604 domain-containing protein</fullName>
    </recommendedName>
</protein>
<evidence type="ECO:0000256" key="1">
    <source>
        <dbReference type="SAM" id="MobiDB-lite"/>
    </source>
</evidence>